<feature type="transmembrane region" description="Helical" evidence="6">
    <location>
        <begin position="328"/>
        <end position="354"/>
    </location>
</feature>
<evidence type="ECO:0000256" key="3">
    <source>
        <dbReference type="ARBA" id="ARBA00022692"/>
    </source>
</evidence>
<keyword evidence="5 6" id="KW-0472">Membrane</keyword>
<comment type="caution">
    <text evidence="7">The sequence shown here is derived from an EMBL/GenBank/DDBJ whole genome shotgun (WGS) entry which is preliminary data.</text>
</comment>
<keyword evidence="2" id="KW-0813">Transport</keyword>
<dbReference type="PIRSF" id="PIRSF006060">
    <property type="entry name" value="AA_transporter"/>
    <property type="match status" value="1"/>
</dbReference>
<feature type="transmembrane region" description="Helical" evidence="6">
    <location>
        <begin position="445"/>
        <end position="464"/>
    </location>
</feature>
<feature type="transmembrane region" description="Helical" evidence="6">
    <location>
        <begin position="248"/>
        <end position="268"/>
    </location>
</feature>
<evidence type="ECO:0000256" key="2">
    <source>
        <dbReference type="ARBA" id="ARBA00022448"/>
    </source>
</evidence>
<dbReference type="PANTHER" id="PTHR45649:SF26">
    <property type="entry name" value="OS04G0435100 PROTEIN"/>
    <property type="match status" value="1"/>
</dbReference>
<dbReference type="Pfam" id="PF13520">
    <property type="entry name" value="AA_permease_2"/>
    <property type="match status" value="1"/>
</dbReference>
<evidence type="ECO:0000313" key="8">
    <source>
        <dbReference type="Proteomes" id="UP000612055"/>
    </source>
</evidence>
<feature type="transmembrane region" description="Helical" evidence="6">
    <location>
        <begin position="470"/>
        <end position="488"/>
    </location>
</feature>
<keyword evidence="8" id="KW-1185">Reference proteome</keyword>
<dbReference type="InterPro" id="IPR004840">
    <property type="entry name" value="Amino_acid_permease_CS"/>
</dbReference>
<feature type="transmembrane region" description="Helical" evidence="6">
    <location>
        <begin position="47"/>
        <end position="69"/>
    </location>
</feature>
<dbReference type="PROSITE" id="PS00218">
    <property type="entry name" value="AMINO_ACID_PERMEASE_1"/>
    <property type="match status" value="1"/>
</dbReference>
<evidence type="ECO:0000256" key="1">
    <source>
        <dbReference type="ARBA" id="ARBA00004141"/>
    </source>
</evidence>
<dbReference type="GO" id="GO:0022857">
    <property type="term" value="F:transmembrane transporter activity"/>
    <property type="evidence" value="ECO:0007669"/>
    <property type="project" value="InterPro"/>
</dbReference>
<comment type="subcellular location">
    <subcellularLocation>
        <location evidence="1">Membrane</location>
        <topology evidence="1">Multi-pass membrane protein</topology>
    </subcellularLocation>
</comment>
<evidence type="ECO:0000256" key="5">
    <source>
        <dbReference type="ARBA" id="ARBA00023136"/>
    </source>
</evidence>
<keyword evidence="4 6" id="KW-1133">Transmembrane helix</keyword>
<dbReference type="GO" id="GO:0006865">
    <property type="term" value="P:amino acid transport"/>
    <property type="evidence" value="ECO:0007669"/>
    <property type="project" value="InterPro"/>
</dbReference>
<protein>
    <submittedName>
        <fullName evidence="7">Uncharacterized protein</fullName>
    </submittedName>
</protein>
<feature type="transmembrane region" description="Helical" evidence="6">
    <location>
        <begin position="219"/>
        <end position="236"/>
    </location>
</feature>
<evidence type="ECO:0000313" key="7">
    <source>
        <dbReference type="EMBL" id="KAG2482254.1"/>
    </source>
</evidence>
<gene>
    <name evidence="7" type="ORF">HYH03_018798</name>
</gene>
<dbReference type="EMBL" id="JAEHOE010000238">
    <property type="protein sequence ID" value="KAG2482254.1"/>
    <property type="molecule type" value="Genomic_DNA"/>
</dbReference>
<dbReference type="OrthoDB" id="3257095at2759"/>
<name>A0A835XL51_9CHLO</name>
<sequence length="609" mass="66237">MKNGPAQHVLAAEPSLIVRDKEEAMRYEELRLQEMGYKQVLHRGWRWFTNLAVTISSMSVLLSITGSFGTGLTFGGPVVCLWGWILVSLLNLCVALGMAELASAYPTSGGMYYWIFQLTPPRFAPLVCWVTGWLNLLGQIASLASTHYFMAYTISTIVLLATGTAAPTDQQLLDAGIDYGSGSGRSLLQDASPSPDPPADDDYVAWPEGPGWVPTKQQFFGIYTGCLITTAVINSLPFEHVGFITEIGAWWTLIGVFTVIIAIPCISTERATPEWVFRKFEGDLAKESGIRNPFYIFILGLLLPAYSFTGYDGPAHMTEESTNASLAAPWGILLGVFFMIVVGWSWVLSLLFCVSDYNQVLGSYPGGRPSEAAGDPVAQIFWNAFKQRTGSGTGGIIMLLIPLGGIYFCAHSTLTYVARILFAYSRDKAVPLPWLWIKFNKTLKAPLIAVWGTVLFAFLLGLPMLGSEEAFTAIISLSTIALNIAYVAPTTARILPYGAKMFKRGPFHLGVWAYPVGVIATLWVAFIVVVFSLPTEYPATKTNLNYAGVTLLATFALSLIWYFFPVYGAYAWFKGPVHTVDESADPDTSPVAGVGVGAGLADAKGMDPL</sequence>
<feature type="transmembrane region" description="Helical" evidence="6">
    <location>
        <begin position="544"/>
        <end position="564"/>
    </location>
</feature>
<dbReference type="InterPro" id="IPR002293">
    <property type="entry name" value="AA/rel_permease1"/>
</dbReference>
<dbReference type="AlphaFoldDB" id="A0A835XL51"/>
<proteinExistence type="predicted"/>
<evidence type="ECO:0000256" key="4">
    <source>
        <dbReference type="ARBA" id="ARBA00022989"/>
    </source>
</evidence>
<dbReference type="GO" id="GO:0016020">
    <property type="term" value="C:membrane"/>
    <property type="evidence" value="ECO:0007669"/>
    <property type="project" value="UniProtKB-SubCell"/>
</dbReference>
<dbReference type="PANTHER" id="PTHR45649">
    <property type="entry name" value="AMINO-ACID PERMEASE BAT1"/>
    <property type="match status" value="1"/>
</dbReference>
<feature type="transmembrane region" description="Helical" evidence="6">
    <location>
        <begin position="123"/>
        <end position="141"/>
    </location>
</feature>
<dbReference type="Gene3D" id="1.20.1740.10">
    <property type="entry name" value="Amino acid/polyamine transporter I"/>
    <property type="match status" value="1"/>
</dbReference>
<evidence type="ECO:0000256" key="6">
    <source>
        <dbReference type="SAM" id="Phobius"/>
    </source>
</evidence>
<keyword evidence="3 6" id="KW-0812">Transmembrane</keyword>
<organism evidence="7 8">
    <name type="scientific">Edaphochlamys debaryana</name>
    <dbReference type="NCBI Taxonomy" id="47281"/>
    <lineage>
        <taxon>Eukaryota</taxon>
        <taxon>Viridiplantae</taxon>
        <taxon>Chlorophyta</taxon>
        <taxon>core chlorophytes</taxon>
        <taxon>Chlorophyceae</taxon>
        <taxon>CS clade</taxon>
        <taxon>Chlamydomonadales</taxon>
        <taxon>Chlamydomonadales incertae sedis</taxon>
        <taxon>Edaphochlamys</taxon>
    </lineage>
</organism>
<reference evidence="7" key="1">
    <citation type="journal article" date="2020" name="bioRxiv">
        <title>Comparative genomics of Chlamydomonas.</title>
        <authorList>
            <person name="Craig R.J."/>
            <person name="Hasan A.R."/>
            <person name="Ness R.W."/>
            <person name="Keightley P.D."/>
        </authorList>
    </citation>
    <scope>NUCLEOTIDE SEQUENCE</scope>
    <source>
        <strain evidence="7">CCAP 11/70</strain>
    </source>
</reference>
<feature type="transmembrane region" description="Helical" evidence="6">
    <location>
        <begin position="289"/>
        <end position="308"/>
    </location>
</feature>
<accession>A0A835XL51</accession>
<feature type="transmembrane region" description="Helical" evidence="6">
    <location>
        <begin position="81"/>
        <end position="102"/>
    </location>
</feature>
<dbReference type="Proteomes" id="UP000612055">
    <property type="component" value="Unassembled WGS sequence"/>
</dbReference>
<feature type="transmembrane region" description="Helical" evidence="6">
    <location>
        <begin position="509"/>
        <end position="532"/>
    </location>
</feature>